<reference evidence="1" key="2">
    <citation type="submission" date="2022-01" db="EMBL/GenBank/DDBJ databases">
        <authorList>
            <person name="Yamashiro T."/>
            <person name="Shiraishi A."/>
            <person name="Satake H."/>
            <person name="Nakayama K."/>
        </authorList>
    </citation>
    <scope>NUCLEOTIDE SEQUENCE</scope>
</reference>
<name>A0ABQ5A3J9_9ASTR</name>
<sequence>MMIALNAKNKLKIVTGALNEPSVDSEERAMWERTNDMIISWILNTISDQISNNLNFVNSASALWSELHEHCAQLDGPRIYQLPISPASPTDSEYLRSGMRYMIHNEVACLMLGSMTPEL</sequence>
<protein>
    <recommendedName>
        <fullName evidence="3">Retrotransposon Copia-like N-terminal domain-containing protein</fullName>
    </recommendedName>
</protein>
<gene>
    <name evidence="1" type="ORF">Tco_0803154</name>
</gene>
<evidence type="ECO:0008006" key="3">
    <source>
        <dbReference type="Google" id="ProtNLM"/>
    </source>
</evidence>
<comment type="caution">
    <text evidence="1">The sequence shown here is derived from an EMBL/GenBank/DDBJ whole genome shotgun (WGS) entry which is preliminary data.</text>
</comment>
<accession>A0ABQ5A3J9</accession>
<evidence type="ECO:0000313" key="1">
    <source>
        <dbReference type="EMBL" id="GJS96186.1"/>
    </source>
</evidence>
<proteinExistence type="predicted"/>
<organism evidence="1 2">
    <name type="scientific">Tanacetum coccineum</name>
    <dbReference type="NCBI Taxonomy" id="301880"/>
    <lineage>
        <taxon>Eukaryota</taxon>
        <taxon>Viridiplantae</taxon>
        <taxon>Streptophyta</taxon>
        <taxon>Embryophyta</taxon>
        <taxon>Tracheophyta</taxon>
        <taxon>Spermatophyta</taxon>
        <taxon>Magnoliopsida</taxon>
        <taxon>eudicotyledons</taxon>
        <taxon>Gunneridae</taxon>
        <taxon>Pentapetalae</taxon>
        <taxon>asterids</taxon>
        <taxon>campanulids</taxon>
        <taxon>Asterales</taxon>
        <taxon>Asteraceae</taxon>
        <taxon>Asteroideae</taxon>
        <taxon>Anthemideae</taxon>
        <taxon>Anthemidinae</taxon>
        <taxon>Tanacetum</taxon>
    </lineage>
</organism>
<dbReference type="PANTHER" id="PTHR37610:SF97">
    <property type="entry name" value="RETROTRANSPOSON GAG DOMAIN-CONTAINING PROTEIN"/>
    <property type="match status" value="1"/>
</dbReference>
<dbReference type="PANTHER" id="PTHR37610">
    <property type="entry name" value="CCHC-TYPE DOMAIN-CONTAINING PROTEIN"/>
    <property type="match status" value="1"/>
</dbReference>
<evidence type="ECO:0000313" key="2">
    <source>
        <dbReference type="Proteomes" id="UP001151760"/>
    </source>
</evidence>
<reference evidence="1" key="1">
    <citation type="journal article" date="2022" name="Int. J. Mol. Sci.">
        <title>Draft Genome of Tanacetum Coccineum: Genomic Comparison of Closely Related Tanacetum-Family Plants.</title>
        <authorList>
            <person name="Yamashiro T."/>
            <person name="Shiraishi A."/>
            <person name="Nakayama K."/>
            <person name="Satake H."/>
        </authorList>
    </citation>
    <scope>NUCLEOTIDE SEQUENCE</scope>
</reference>
<dbReference type="EMBL" id="BQNB010011867">
    <property type="protein sequence ID" value="GJS96186.1"/>
    <property type="molecule type" value="Genomic_DNA"/>
</dbReference>
<keyword evidence="2" id="KW-1185">Reference proteome</keyword>
<dbReference type="Proteomes" id="UP001151760">
    <property type="component" value="Unassembled WGS sequence"/>
</dbReference>